<evidence type="ECO:0000313" key="2">
    <source>
        <dbReference type="Proteomes" id="UP000757900"/>
    </source>
</evidence>
<comment type="caution">
    <text evidence="1">The sequence shown here is derived from an EMBL/GenBank/DDBJ whole genome shotgun (WGS) entry which is preliminary data.</text>
</comment>
<protein>
    <submittedName>
        <fullName evidence="1">Uncharacterized protein</fullName>
    </submittedName>
</protein>
<evidence type="ECO:0000313" key="1">
    <source>
        <dbReference type="EMBL" id="MBF0934131.1"/>
    </source>
</evidence>
<reference evidence="1" key="1">
    <citation type="submission" date="2020-04" db="EMBL/GenBank/DDBJ databases">
        <title>Deep metagenomics examines the oral microbiome during advanced dental caries in children, revealing novel taxa and co-occurrences with host molecules.</title>
        <authorList>
            <person name="Baker J.L."/>
            <person name="Morton J.T."/>
            <person name="Dinis M."/>
            <person name="Alvarez R."/>
            <person name="Tran N.C."/>
            <person name="Knight R."/>
            <person name="Edlund A."/>
        </authorList>
    </citation>
    <scope>NUCLEOTIDE SEQUENCE</scope>
    <source>
        <strain evidence="1">JCVI_23_bin.16</strain>
    </source>
</reference>
<name>A0A929QSC4_ABIDE</name>
<dbReference type="AlphaFoldDB" id="A0A929QSC4"/>
<organism evidence="1 2">
    <name type="scientific">Abiotrophia defectiva</name>
    <name type="common">Streptococcus defectivus</name>
    <dbReference type="NCBI Taxonomy" id="46125"/>
    <lineage>
        <taxon>Bacteria</taxon>
        <taxon>Bacillati</taxon>
        <taxon>Bacillota</taxon>
        <taxon>Bacilli</taxon>
        <taxon>Lactobacillales</taxon>
        <taxon>Aerococcaceae</taxon>
        <taxon>Abiotrophia</taxon>
    </lineage>
</organism>
<dbReference type="EMBL" id="JABZFV010000001">
    <property type="protein sequence ID" value="MBF0934131.1"/>
    <property type="molecule type" value="Genomic_DNA"/>
</dbReference>
<gene>
    <name evidence="1" type="ORF">HXK00_00630</name>
</gene>
<dbReference type="Proteomes" id="UP000757900">
    <property type="component" value="Unassembled WGS sequence"/>
</dbReference>
<accession>A0A929QSC4</accession>
<sequence length="302" mass="34372">MSDKNIVSKHKVSNVGSIDLDGFDLLPGWQPTPGKIYTTTRAISSRVNQNFDAWPSSELKKAYKTFLGKPVFVNHVNDDPTKARGVVVACRFVEDGKDKYIEVIQEVDAEKFPLLAKELIEGGLDSVSMGCEARRSVCSICGNESSNVFDMCDHVLNYKGTKINGKLVYETCYDLGFFELSYVFDPADETALISKVVTASDEFSEEISEEEKQELDNIDDFYTIYRYIENYYPLNPEIVSESFCFSPRGDGITFQVALVNRDIVISDHEGNQFLVPEKLPFEKKLEYITFKFPKLHEERYGW</sequence>
<proteinExistence type="predicted"/>